<comment type="caution">
    <text evidence="1">The sequence shown here is derived from an EMBL/GenBank/DDBJ whole genome shotgun (WGS) entry which is preliminary data.</text>
</comment>
<dbReference type="Proteomes" id="UP000613177">
    <property type="component" value="Unassembled WGS sequence"/>
</dbReference>
<protein>
    <submittedName>
        <fullName evidence="1">Uncharacterized protein</fullName>
    </submittedName>
</protein>
<name>A0A8H7SIN7_9FUNG</name>
<organism evidence="1 2">
    <name type="scientific">Thamnidium elegans</name>
    <dbReference type="NCBI Taxonomy" id="101142"/>
    <lineage>
        <taxon>Eukaryota</taxon>
        <taxon>Fungi</taxon>
        <taxon>Fungi incertae sedis</taxon>
        <taxon>Mucoromycota</taxon>
        <taxon>Mucoromycotina</taxon>
        <taxon>Mucoromycetes</taxon>
        <taxon>Mucorales</taxon>
        <taxon>Mucorineae</taxon>
        <taxon>Mucoraceae</taxon>
        <taxon>Thamnidium</taxon>
    </lineage>
</organism>
<keyword evidence="2" id="KW-1185">Reference proteome</keyword>
<accession>A0A8H7SIN7</accession>
<evidence type="ECO:0000313" key="1">
    <source>
        <dbReference type="EMBL" id="KAG2228808.1"/>
    </source>
</evidence>
<dbReference type="EMBL" id="JAEPRE010000354">
    <property type="protein sequence ID" value="KAG2228808.1"/>
    <property type="molecule type" value="Genomic_DNA"/>
</dbReference>
<sequence>MESPQRNESFPKRIRSVSARLFSINNESTVHAKRTSCHIMASSPEHHSILNPSKWFPRMRYRSSSSASSTFSLVFSSSVNSSFTEPCLPQFSESHHLEHHVSLESVSSELEELYKVAKEEIACATETQGSIYFEGDRVTAHTALESCQSKYDSVMHMFKETANAVKFRFRWESDLFHLKIAFDSLPKITFIDWKGQTGRNRKNEVEGKTAKHGLCALMPMTLYIKKSHSIAVSMEDELTYYIYHKIGNNSPLKKITEARYY</sequence>
<reference evidence="1" key="1">
    <citation type="submission" date="2021-01" db="EMBL/GenBank/DDBJ databases">
        <title>Metabolic potential, ecology and presence of endohyphal bacteria is reflected in genomic diversity of Mucoromycotina.</title>
        <authorList>
            <person name="Muszewska A."/>
            <person name="Okrasinska A."/>
            <person name="Steczkiewicz K."/>
            <person name="Drgas O."/>
            <person name="Orlowska M."/>
            <person name="Perlinska-Lenart U."/>
            <person name="Aleksandrzak-Piekarczyk T."/>
            <person name="Szatraj K."/>
            <person name="Zielenkiewicz U."/>
            <person name="Pilsyk S."/>
            <person name="Malc E."/>
            <person name="Mieczkowski P."/>
            <person name="Kruszewska J.S."/>
            <person name="Biernat P."/>
            <person name="Pawlowska J."/>
        </authorList>
    </citation>
    <scope>NUCLEOTIDE SEQUENCE</scope>
    <source>
        <strain evidence="1">WA0000018081</strain>
    </source>
</reference>
<proteinExistence type="predicted"/>
<dbReference type="AlphaFoldDB" id="A0A8H7SIN7"/>
<evidence type="ECO:0000313" key="2">
    <source>
        <dbReference type="Proteomes" id="UP000613177"/>
    </source>
</evidence>
<gene>
    <name evidence="1" type="ORF">INT48_000081</name>
</gene>